<reference evidence="4 5" key="1">
    <citation type="submission" date="2016-10" db="EMBL/GenBank/DDBJ databases">
        <authorList>
            <person name="Varghese N."/>
            <person name="Submissions S."/>
        </authorList>
    </citation>
    <scope>NUCLEOTIDE SEQUENCE [LARGE SCALE GENOMIC DNA]</scope>
    <source>
        <strain evidence="4 5">Mar_2010_102</strain>
    </source>
</reference>
<proteinExistence type="predicted"/>
<evidence type="ECO:0000313" key="4">
    <source>
        <dbReference type="EMBL" id="SDR66839.1"/>
    </source>
</evidence>
<evidence type="ECO:0000256" key="1">
    <source>
        <dbReference type="SAM" id="Phobius"/>
    </source>
</evidence>
<keyword evidence="1" id="KW-1133">Transmembrane helix</keyword>
<accession>A0A1H1KYU6</accession>
<evidence type="ECO:0000256" key="2">
    <source>
        <dbReference type="SAM" id="SignalP"/>
    </source>
</evidence>
<dbReference type="STRING" id="1250231.SAMN04488552_0329"/>
<gene>
    <name evidence="4" type="ORF">SAMN04488552_0329</name>
</gene>
<dbReference type="Pfam" id="PF18935">
    <property type="entry name" value="DUF5683"/>
    <property type="match status" value="1"/>
</dbReference>
<protein>
    <recommendedName>
        <fullName evidence="3">DUF5683 domain-containing protein</fullName>
    </recommendedName>
</protein>
<dbReference type="Proteomes" id="UP000198858">
    <property type="component" value="Chromosome I"/>
</dbReference>
<organism evidence="4 5">
    <name type="scientific">Christiangramia echinicola</name>
    <dbReference type="NCBI Taxonomy" id="279359"/>
    <lineage>
        <taxon>Bacteria</taxon>
        <taxon>Pseudomonadati</taxon>
        <taxon>Bacteroidota</taxon>
        <taxon>Flavobacteriia</taxon>
        <taxon>Flavobacteriales</taxon>
        <taxon>Flavobacteriaceae</taxon>
        <taxon>Christiangramia</taxon>
    </lineage>
</organism>
<name>A0A1H1KYU6_9FLAO</name>
<feature type="signal peptide" evidence="2">
    <location>
        <begin position="1"/>
        <end position="21"/>
    </location>
</feature>
<evidence type="ECO:0000313" key="5">
    <source>
        <dbReference type="Proteomes" id="UP000198858"/>
    </source>
</evidence>
<dbReference type="InterPro" id="IPR043738">
    <property type="entry name" value="DUF5683"/>
</dbReference>
<keyword evidence="1" id="KW-0472">Membrane</keyword>
<feature type="domain" description="DUF5683" evidence="3">
    <location>
        <begin position="53"/>
        <end position="200"/>
    </location>
</feature>
<sequence>MKSNPYFFLFFFLFFLSVASAQQDSLLVTPEEKSKRELKRDQKEKEYEPYNALAPAKAAFYSAVLPGLGQAYNGSYWKIPIAYAGIGTGVYFYLENDKQYDRYRNAYKDRLAGRIDEFTVNGDQKISTARLIDAQEFYQKNKEISILVTVGVYILNIIDANVEAHLRQFNVDEDLSVKPNLDFDSLSGKTNYGLTLNYNF</sequence>
<keyword evidence="2" id="KW-0732">Signal</keyword>
<dbReference type="RefSeq" id="WP_089661037.1">
    <property type="nucleotide sequence ID" value="NZ_LT629745.1"/>
</dbReference>
<keyword evidence="1" id="KW-0812">Transmembrane</keyword>
<keyword evidence="5" id="KW-1185">Reference proteome</keyword>
<dbReference type="EMBL" id="LT629745">
    <property type="protein sequence ID" value="SDR66839.1"/>
    <property type="molecule type" value="Genomic_DNA"/>
</dbReference>
<feature type="chain" id="PRO_5009252894" description="DUF5683 domain-containing protein" evidence="2">
    <location>
        <begin position="22"/>
        <end position="200"/>
    </location>
</feature>
<evidence type="ECO:0000259" key="3">
    <source>
        <dbReference type="Pfam" id="PF18935"/>
    </source>
</evidence>
<dbReference type="AlphaFoldDB" id="A0A1H1KYU6"/>
<feature type="transmembrane region" description="Helical" evidence="1">
    <location>
        <begin position="75"/>
        <end position="94"/>
    </location>
</feature>